<proteinExistence type="predicted"/>
<dbReference type="EMBL" id="NGKB01000010">
    <property type="protein sequence ID" value="RSU12734.1"/>
    <property type="molecule type" value="Genomic_DNA"/>
</dbReference>
<accession>A0A430AXG0</accession>
<dbReference type="GeneID" id="95580136"/>
<dbReference type="GO" id="GO:0031419">
    <property type="term" value="F:cobalamin binding"/>
    <property type="evidence" value="ECO:0007669"/>
    <property type="project" value="InterPro"/>
</dbReference>
<dbReference type="AlphaFoldDB" id="A0A430AXG0"/>
<dbReference type="InterPro" id="IPR036999">
    <property type="entry name" value="Diol/glycerol_deHase_lsu_sf"/>
</dbReference>
<dbReference type="Proteomes" id="UP000288028">
    <property type="component" value="Unassembled WGS sequence"/>
</dbReference>
<feature type="domain" description="Diol/glycerol dehydratase large subunit" evidence="1">
    <location>
        <begin position="1"/>
        <end position="552"/>
    </location>
</feature>
<dbReference type="Pfam" id="PF02286">
    <property type="entry name" value="Dehydratase_LU"/>
    <property type="match status" value="1"/>
</dbReference>
<dbReference type="SUPFAM" id="SSF51703">
    <property type="entry name" value="Cobalamin (vitamin B12)-dependent enzymes"/>
    <property type="match status" value="1"/>
</dbReference>
<comment type="caution">
    <text evidence="2">The sequence shown here is derived from an EMBL/GenBank/DDBJ whole genome shotgun (WGS) entry which is preliminary data.</text>
</comment>
<sequence>MKSKRFEELAKRPVNQDGFVDEWIDEGLIAMQSPNDPKPSLKIQDGIVVELDGKKIEEFDLIDSYIATYGISLDKAEEVMSIPSDELARKITDPTVSREEIVDLTTSATPAKINEILGYMNVVEMMMAVQKMRARKRPATQSHVTNLRDNPVQIAADAAEGALRGFDEQETTVAVARYAPFNAISIMVGSQIGRPGVLTQCSLEEATELDLGMRGFTAYAETISVYGTEQVFTDGDDTPWSKGFLASCYASRGLKMRFTSGTGSEVQMGYAEGKSMLYLETRCIFLTKAAGVQGLQNGSISCIGVPGAVPSGIRAILAENLIAMLLDLEVASGNDQTFSHSDIRRTARLLMQFLPGTDFISSGYSATPNYDNMFAGSNFDADDFDDYNVIQRDLRVDGGLRPVNEEDVIAVRNKAARALQGLFEQLGLPTITDEEVEAATFARGSNDMPARDMVEDIKAAQEVLTRGLTGLDLVKALVECGYEDVAENVLSLLKQRVAGDFLQTSAIFDKDWNVISAVNDKNDYAGPGTGYRLEGAEWEKVKAIPKAINPNDI</sequence>
<protein>
    <submittedName>
        <fullName evidence="2">Propanediol dehydratase</fullName>
    </submittedName>
</protein>
<dbReference type="RefSeq" id="WP_126794996.1">
    <property type="nucleotide sequence ID" value="NZ_CP060720.1"/>
</dbReference>
<dbReference type="NCBIfam" id="NF011979">
    <property type="entry name" value="PRK15444.1"/>
    <property type="match status" value="1"/>
</dbReference>
<gene>
    <name evidence="2" type="primary">pduC</name>
    <name evidence="2" type="ORF">CBF28_10425</name>
</gene>
<name>A0A430AXG0_9ENTE</name>
<dbReference type="InterPro" id="IPR016176">
    <property type="entry name" value="Cbl-dep_enz_cat"/>
</dbReference>
<dbReference type="GO" id="GO:0016836">
    <property type="term" value="F:hydro-lyase activity"/>
    <property type="evidence" value="ECO:0007669"/>
    <property type="project" value="InterPro"/>
</dbReference>
<dbReference type="OrthoDB" id="304739at2"/>
<evidence type="ECO:0000259" key="1">
    <source>
        <dbReference type="Pfam" id="PF02286"/>
    </source>
</evidence>
<evidence type="ECO:0000313" key="3">
    <source>
        <dbReference type="Proteomes" id="UP000288028"/>
    </source>
</evidence>
<keyword evidence="3" id="KW-1185">Reference proteome</keyword>
<reference evidence="2 3" key="1">
    <citation type="submission" date="2017-05" db="EMBL/GenBank/DDBJ databases">
        <title>Vagococcus spp. assemblies.</title>
        <authorList>
            <person name="Gulvik C.A."/>
        </authorList>
    </citation>
    <scope>NUCLEOTIDE SEQUENCE [LARGE SCALE GENOMIC DNA]</scope>
    <source>
        <strain evidence="2 3">SS1714</strain>
    </source>
</reference>
<dbReference type="InterPro" id="IPR003206">
    <property type="entry name" value="Diol/glycerol_deHydtase_lsu"/>
</dbReference>
<dbReference type="Gene3D" id="3.20.20.350">
    <property type="entry name" value="Diol/glycerol dehydratase, large subunit"/>
    <property type="match status" value="1"/>
</dbReference>
<organism evidence="2 3">
    <name type="scientific">Vagococcus carniphilus</name>
    <dbReference type="NCBI Taxonomy" id="218144"/>
    <lineage>
        <taxon>Bacteria</taxon>
        <taxon>Bacillati</taxon>
        <taxon>Bacillota</taxon>
        <taxon>Bacilli</taxon>
        <taxon>Lactobacillales</taxon>
        <taxon>Enterococcaceae</taxon>
        <taxon>Vagococcus</taxon>
    </lineage>
</organism>
<dbReference type="PIRSF" id="PIRSF018507">
    <property type="entry name" value="Prpndl_dhdrts_lg"/>
    <property type="match status" value="1"/>
</dbReference>
<evidence type="ECO:0000313" key="2">
    <source>
        <dbReference type="EMBL" id="RSU12734.1"/>
    </source>
</evidence>
<dbReference type="CDD" id="cd03687">
    <property type="entry name" value="Dehydratase_LU"/>
    <property type="match status" value="1"/>
</dbReference>